<gene>
    <name evidence="2" type="ORF">ACFQGL_30965</name>
</gene>
<sequence length="55" mass="6052">MNSCVGTATTLNEPPTAQTAEATHNRRYAAMASGRRSIVYARTADVLTVRHRRYG</sequence>
<name>A0ABW1HH18_9ACTN</name>
<feature type="compositionally biased region" description="Polar residues" evidence="1">
    <location>
        <begin position="1"/>
        <end position="22"/>
    </location>
</feature>
<dbReference type="RefSeq" id="WP_377516213.1">
    <property type="nucleotide sequence ID" value="NZ_JBHSQS010000040.1"/>
</dbReference>
<organism evidence="2 3">
    <name type="scientific">Micromonospora vulcania</name>
    <dbReference type="NCBI Taxonomy" id="1441873"/>
    <lineage>
        <taxon>Bacteria</taxon>
        <taxon>Bacillati</taxon>
        <taxon>Actinomycetota</taxon>
        <taxon>Actinomycetes</taxon>
        <taxon>Micromonosporales</taxon>
        <taxon>Micromonosporaceae</taxon>
        <taxon>Micromonospora</taxon>
    </lineage>
</organism>
<comment type="caution">
    <text evidence="2">The sequence shown here is derived from an EMBL/GenBank/DDBJ whole genome shotgun (WGS) entry which is preliminary data.</text>
</comment>
<protein>
    <submittedName>
        <fullName evidence="2">Uncharacterized protein</fullName>
    </submittedName>
</protein>
<accession>A0ABW1HH18</accession>
<keyword evidence="3" id="KW-1185">Reference proteome</keyword>
<dbReference type="Proteomes" id="UP001596226">
    <property type="component" value="Unassembled WGS sequence"/>
</dbReference>
<evidence type="ECO:0000256" key="1">
    <source>
        <dbReference type="SAM" id="MobiDB-lite"/>
    </source>
</evidence>
<proteinExistence type="predicted"/>
<evidence type="ECO:0000313" key="3">
    <source>
        <dbReference type="Proteomes" id="UP001596226"/>
    </source>
</evidence>
<reference evidence="3" key="1">
    <citation type="journal article" date="2019" name="Int. J. Syst. Evol. Microbiol.">
        <title>The Global Catalogue of Microorganisms (GCM) 10K type strain sequencing project: providing services to taxonomists for standard genome sequencing and annotation.</title>
        <authorList>
            <consortium name="The Broad Institute Genomics Platform"/>
            <consortium name="The Broad Institute Genome Sequencing Center for Infectious Disease"/>
            <person name="Wu L."/>
            <person name="Ma J."/>
        </authorList>
    </citation>
    <scope>NUCLEOTIDE SEQUENCE [LARGE SCALE GENOMIC DNA]</scope>
    <source>
        <strain evidence="3">CGMCC 4.7144</strain>
    </source>
</reference>
<dbReference type="EMBL" id="JBHSQS010000040">
    <property type="protein sequence ID" value="MFC5927774.1"/>
    <property type="molecule type" value="Genomic_DNA"/>
</dbReference>
<feature type="region of interest" description="Disordered" evidence="1">
    <location>
        <begin position="1"/>
        <end position="23"/>
    </location>
</feature>
<evidence type="ECO:0000313" key="2">
    <source>
        <dbReference type="EMBL" id="MFC5927774.1"/>
    </source>
</evidence>